<protein>
    <submittedName>
        <fullName evidence="1">Uncharacterized protein</fullName>
    </submittedName>
</protein>
<dbReference type="AlphaFoldDB" id="A0A0C2XXI5"/>
<name>A0A0C2XXI5_SERVB</name>
<sequence length="123" mass="13737">MFEMPIASETFFVQPQGNSIPAFNSQVHFPVRPGPNQPPENQLNQQFANTCFRHLADGALKRSLLTRVLSSDAWAYQARVPDVELSHFGTKHGSRDYECCFCATRPFTSLAGVINCIKGHILL</sequence>
<dbReference type="Proteomes" id="UP000054097">
    <property type="component" value="Unassembled WGS sequence"/>
</dbReference>
<dbReference type="EMBL" id="KN824278">
    <property type="protein sequence ID" value="KIM33562.1"/>
    <property type="molecule type" value="Genomic_DNA"/>
</dbReference>
<organism evidence="1 2">
    <name type="scientific">Serendipita vermifera MAFF 305830</name>
    <dbReference type="NCBI Taxonomy" id="933852"/>
    <lineage>
        <taxon>Eukaryota</taxon>
        <taxon>Fungi</taxon>
        <taxon>Dikarya</taxon>
        <taxon>Basidiomycota</taxon>
        <taxon>Agaricomycotina</taxon>
        <taxon>Agaricomycetes</taxon>
        <taxon>Sebacinales</taxon>
        <taxon>Serendipitaceae</taxon>
        <taxon>Serendipita</taxon>
    </lineage>
</organism>
<dbReference type="HOGENOM" id="CLU_2135076_0_0_1"/>
<gene>
    <name evidence="1" type="ORF">M408DRAFT_157031</name>
</gene>
<proteinExistence type="predicted"/>
<evidence type="ECO:0000313" key="2">
    <source>
        <dbReference type="Proteomes" id="UP000054097"/>
    </source>
</evidence>
<accession>A0A0C2XXI5</accession>
<reference evidence="2" key="2">
    <citation type="submission" date="2015-01" db="EMBL/GenBank/DDBJ databases">
        <title>Evolutionary Origins and Diversification of the Mycorrhizal Mutualists.</title>
        <authorList>
            <consortium name="DOE Joint Genome Institute"/>
            <consortium name="Mycorrhizal Genomics Consortium"/>
            <person name="Kohler A."/>
            <person name="Kuo A."/>
            <person name="Nagy L.G."/>
            <person name="Floudas D."/>
            <person name="Copeland A."/>
            <person name="Barry K.W."/>
            <person name="Cichocki N."/>
            <person name="Veneault-Fourrey C."/>
            <person name="LaButti K."/>
            <person name="Lindquist E.A."/>
            <person name="Lipzen A."/>
            <person name="Lundell T."/>
            <person name="Morin E."/>
            <person name="Murat C."/>
            <person name="Riley R."/>
            <person name="Ohm R."/>
            <person name="Sun H."/>
            <person name="Tunlid A."/>
            <person name="Henrissat B."/>
            <person name="Grigoriev I.V."/>
            <person name="Hibbett D.S."/>
            <person name="Martin F."/>
        </authorList>
    </citation>
    <scope>NUCLEOTIDE SEQUENCE [LARGE SCALE GENOMIC DNA]</scope>
    <source>
        <strain evidence="2">MAFF 305830</strain>
    </source>
</reference>
<reference evidence="1 2" key="1">
    <citation type="submission" date="2014-04" db="EMBL/GenBank/DDBJ databases">
        <authorList>
            <consortium name="DOE Joint Genome Institute"/>
            <person name="Kuo A."/>
            <person name="Zuccaro A."/>
            <person name="Kohler A."/>
            <person name="Nagy L.G."/>
            <person name="Floudas D."/>
            <person name="Copeland A."/>
            <person name="Barry K.W."/>
            <person name="Cichocki N."/>
            <person name="Veneault-Fourrey C."/>
            <person name="LaButti K."/>
            <person name="Lindquist E.A."/>
            <person name="Lipzen A."/>
            <person name="Lundell T."/>
            <person name="Morin E."/>
            <person name="Murat C."/>
            <person name="Sun H."/>
            <person name="Tunlid A."/>
            <person name="Henrissat B."/>
            <person name="Grigoriev I.V."/>
            <person name="Hibbett D.S."/>
            <person name="Martin F."/>
            <person name="Nordberg H.P."/>
            <person name="Cantor M.N."/>
            <person name="Hua S.X."/>
        </authorList>
    </citation>
    <scope>NUCLEOTIDE SEQUENCE [LARGE SCALE GENOMIC DNA]</scope>
    <source>
        <strain evidence="1 2">MAFF 305830</strain>
    </source>
</reference>
<evidence type="ECO:0000313" key="1">
    <source>
        <dbReference type="EMBL" id="KIM33562.1"/>
    </source>
</evidence>
<keyword evidence="2" id="KW-1185">Reference proteome</keyword>